<dbReference type="SMART" id="SM00382">
    <property type="entry name" value="AAA"/>
    <property type="match status" value="1"/>
</dbReference>
<proteinExistence type="predicted"/>
<dbReference type="InterPro" id="IPR003959">
    <property type="entry name" value="ATPase_AAA_core"/>
</dbReference>
<organism evidence="2">
    <name type="scientific">marine metagenome</name>
    <dbReference type="NCBI Taxonomy" id="408172"/>
    <lineage>
        <taxon>unclassified sequences</taxon>
        <taxon>metagenomes</taxon>
        <taxon>ecological metagenomes</taxon>
    </lineage>
</organism>
<dbReference type="GO" id="GO:0000731">
    <property type="term" value="P:DNA synthesis involved in DNA repair"/>
    <property type="evidence" value="ECO:0007669"/>
    <property type="project" value="TreeGrafter"/>
</dbReference>
<evidence type="ECO:0000313" key="2">
    <source>
        <dbReference type="EMBL" id="SVA43991.1"/>
    </source>
</evidence>
<dbReference type="EMBL" id="UINC01009835">
    <property type="protein sequence ID" value="SVA43991.1"/>
    <property type="molecule type" value="Genomic_DNA"/>
</dbReference>
<dbReference type="GO" id="GO:0006261">
    <property type="term" value="P:DNA-templated DNA replication"/>
    <property type="evidence" value="ECO:0007669"/>
    <property type="project" value="TreeGrafter"/>
</dbReference>
<dbReference type="GO" id="GO:0005524">
    <property type="term" value="F:ATP binding"/>
    <property type="evidence" value="ECO:0007669"/>
    <property type="project" value="InterPro"/>
</dbReference>
<dbReference type="InterPro" id="IPR027417">
    <property type="entry name" value="P-loop_NTPase"/>
</dbReference>
<feature type="non-terminal residue" evidence="2">
    <location>
        <position position="1"/>
    </location>
</feature>
<dbReference type="GO" id="GO:0017116">
    <property type="term" value="F:single-stranded DNA helicase activity"/>
    <property type="evidence" value="ECO:0007669"/>
    <property type="project" value="TreeGrafter"/>
</dbReference>
<reference evidence="2" key="1">
    <citation type="submission" date="2018-05" db="EMBL/GenBank/DDBJ databases">
        <authorList>
            <person name="Lanie J.A."/>
            <person name="Ng W.-L."/>
            <person name="Kazmierczak K.M."/>
            <person name="Andrzejewski T.M."/>
            <person name="Davidsen T.M."/>
            <person name="Wayne K.J."/>
            <person name="Tettelin H."/>
            <person name="Glass J.I."/>
            <person name="Rusch D."/>
            <person name="Podicherti R."/>
            <person name="Tsui H.-C.T."/>
            <person name="Winkler M.E."/>
        </authorList>
    </citation>
    <scope>NUCLEOTIDE SEQUENCE</scope>
</reference>
<feature type="domain" description="AAA+ ATPase" evidence="1">
    <location>
        <begin position="51"/>
        <end position="168"/>
    </location>
</feature>
<dbReference type="Pfam" id="PF00004">
    <property type="entry name" value="AAA"/>
    <property type="match status" value="1"/>
</dbReference>
<dbReference type="SUPFAM" id="SSF52540">
    <property type="entry name" value="P-loop containing nucleoside triphosphate hydrolases"/>
    <property type="match status" value="1"/>
</dbReference>
<feature type="non-terminal residue" evidence="2">
    <location>
        <position position="176"/>
    </location>
</feature>
<dbReference type="PANTHER" id="PTHR13779">
    <property type="entry name" value="WERNER HELICASE-INTERACTING PROTEIN 1 FAMILY MEMBER"/>
    <property type="match status" value="1"/>
</dbReference>
<gene>
    <name evidence="2" type="ORF">METZ01_LOCUS96845</name>
</gene>
<dbReference type="AlphaFoldDB" id="A0A381VV84"/>
<protein>
    <recommendedName>
        <fullName evidence="1">AAA+ ATPase domain-containing protein</fullName>
    </recommendedName>
</protein>
<dbReference type="InterPro" id="IPR003593">
    <property type="entry name" value="AAA+_ATPase"/>
</dbReference>
<dbReference type="GO" id="GO:0008047">
    <property type="term" value="F:enzyme activator activity"/>
    <property type="evidence" value="ECO:0007669"/>
    <property type="project" value="TreeGrafter"/>
</dbReference>
<dbReference type="Gene3D" id="3.40.50.300">
    <property type="entry name" value="P-loop containing nucleotide triphosphate hydrolases"/>
    <property type="match status" value="1"/>
</dbReference>
<dbReference type="InterPro" id="IPR051314">
    <property type="entry name" value="AAA_ATPase_RarA/MGS1/WRNIP1"/>
</dbReference>
<dbReference type="CDD" id="cd00009">
    <property type="entry name" value="AAA"/>
    <property type="match status" value="1"/>
</dbReference>
<evidence type="ECO:0000259" key="1">
    <source>
        <dbReference type="SMART" id="SM00382"/>
    </source>
</evidence>
<accession>A0A381VV84</accession>
<dbReference type="GO" id="GO:0016887">
    <property type="term" value="F:ATP hydrolysis activity"/>
    <property type="evidence" value="ECO:0007669"/>
    <property type="project" value="InterPro"/>
</dbReference>
<sequence>VDLFDHKIANNLNRSAPLAARMRPRDFSDFVGQDHVIGKNTALRQSLEAGRVPSFILWGPPGTGKTSLANIVAKSTGYYFQMLSAVTVGVAELRSSINQARERLGMESQRTILFIDEIHRFNKSQQDVILPHVEDGTIVLIGATTENPSFEVISPLLSRCRVYTLKELGQADILKI</sequence>
<dbReference type="PANTHER" id="PTHR13779:SF7">
    <property type="entry name" value="ATPASE WRNIP1"/>
    <property type="match status" value="1"/>
</dbReference>
<name>A0A381VV84_9ZZZZ</name>
<dbReference type="FunFam" id="3.40.50.300:FF:000137">
    <property type="entry name" value="Replication-associated recombination protein A"/>
    <property type="match status" value="1"/>
</dbReference>